<evidence type="ECO:0000313" key="2">
    <source>
        <dbReference type="EMBL" id="MBB4948380.1"/>
    </source>
</evidence>
<dbReference type="GO" id="GO:0004806">
    <property type="term" value="F:triacylglycerol lipase activity"/>
    <property type="evidence" value="ECO:0007669"/>
    <property type="project" value="TreeGrafter"/>
</dbReference>
<proteinExistence type="predicted"/>
<comment type="caution">
    <text evidence="2">The sequence shown here is derived from an EMBL/GenBank/DDBJ whole genome shotgun (WGS) entry which is preliminary data.</text>
</comment>
<keyword evidence="3" id="KW-1185">Reference proteome</keyword>
<evidence type="ECO:0000259" key="1">
    <source>
        <dbReference type="Pfam" id="PF00561"/>
    </source>
</evidence>
<dbReference type="InterPro" id="IPR029058">
    <property type="entry name" value="AB_hydrolase_fold"/>
</dbReference>
<dbReference type="PANTHER" id="PTHR43433:SF5">
    <property type="entry name" value="AB HYDROLASE-1 DOMAIN-CONTAINING PROTEIN"/>
    <property type="match status" value="1"/>
</dbReference>
<dbReference type="SUPFAM" id="SSF53474">
    <property type="entry name" value="alpha/beta-Hydrolases"/>
    <property type="match status" value="1"/>
</dbReference>
<name>A0A7W7SDD8_9ACTN</name>
<dbReference type="EMBL" id="JACHJR010000001">
    <property type="protein sequence ID" value="MBB4948380.1"/>
    <property type="molecule type" value="Genomic_DNA"/>
</dbReference>
<dbReference type="GO" id="GO:0046503">
    <property type="term" value="P:glycerolipid catabolic process"/>
    <property type="evidence" value="ECO:0007669"/>
    <property type="project" value="TreeGrafter"/>
</dbReference>
<dbReference type="Proteomes" id="UP000573327">
    <property type="component" value="Unassembled WGS sequence"/>
</dbReference>
<gene>
    <name evidence="2" type="ORF">F4556_003915</name>
</gene>
<accession>A0A7W7SDD8</accession>
<dbReference type="InterPro" id="IPR000073">
    <property type="entry name" value="AB_hydrolase_1"/>
</dbReference>
<dbReference type="Gene3D" id="3.40.50.1820">
    <property type="entry name" value="alpha/beta hydrolase"/>
    <property type="match status" value="1"/>
</dbReference>
<dbReference type="RefSeq" id="WP_184917888.1">
    <property type="nucleotide sequence ID" value="NZ_JACHJR010000001.1"/>
</dbReference>
<organism evidence="2 3">
    <name type="scientific">Kitasatospora gansuensis</name>
    <dbReference type="NCBI Taxonomy" id="258050"/>
    <lineage>
        <taxon>Bacteria</taxon>
        <taxon>Bacillati</taxon>
        <taxon>Actinomycetota</taxon>
        <taxon>Actinomycetes</taxon>
        <taxon>Kitasatosporales</taxon>
        <taxon>Streptomycetaceae</taxon>
        <taxon>Kitasatospora</taxon>
    </lineage>
</organism>
<reference evidence="2 3" key="1">
    <citation type="submission" date="2020-08" db="EMBL/GenBank/DDBJ databases">
        <title>Sequencing the genomes of 1000 actinobacteria strains.</title>
        <authorList>
            <person name="Klenk H.-P."/>
        </authorList>
    </citation>
    <scope>NUCLEOTIDE SEQUENCE [LARGE SCALE GENOMIC DNA]</scope>
    <source>
        <strain evidence="2 3">DSM 44786</strain>
    </source>
</reference>
<feature type="domain" description="AB hydrolase-1" evidence="1">
    <location>
        <begin position="37"/>
        <end position="127"/>
    </location>
</feature>
<sequence length="274" mass="29610">MPTASLTVPGATLHYEVRGTGPVLLVSQSGEGDAERSTDLVAGLTDAYTVVTYDRRGLSRSRLDAPERGASLAEHAEDVHRLLAAVTDAPALMLGCSLGAAIGLHVAVRHPGQLRALIAHEPVTPRLLPAAEQAKHEGELTELQHYYEQHGLGPTLPEMARALGIDLKAATEDGLTPHPMDARRIANFDHFIRHDFSAIVHDTLDPDTLRTTPTRIIPAAGHTTPRNVFDRQCADALAELVDEPVREFPGGHNGNLSHPRAYAHRLRELLAELA</sequence>
<dbReference type="PANTHER" id="PTHR43433">
    <property type="entry name" value="HYDROLASE, ALPHA/BETA FOLD FAMILY PROTEIN"/>
    <property type="match status" value="1"/>
</dbReference>
<evidence type="ECO:0000313" key="3">
    <source>
        <dbReference type="Proteomes" id="UP000573327"/>
    </source>
</evidence>
<dbReference type="Pfam" id="PF00561">
    <property type="entry name" value="Abhydrolase_1"/>
    <property type="match status" value="1"/>
</dbReference>
<dbReference type="AlphaFoldDB" id="A0A7W7SDD8"/>
<dbReference type="InterPro" id="IPR050471">
    <property type="entry name" value="AB_hydrolase"/>
</dbReference>
<protein>
    <submittedName>
        <fullName evidence="2">Pimeloyl-ACP methyl ester carboxylesterase</fullName>
    </submittedName>
</protein>